<organism evidence="1 2">
    <name type="scientific">Leptospirillum ferriphilum</name>
    <dbReference type="NCBI Taxonomy" id="178606"/>
    <lineage>
        <taxon>Bacteria</taxon>
        <taxon>Pseudomonadati</taxon>
        <taxon>Nitrospirota</taxon>
        <taxon>Nitrospiria</taxon>
        <taxon>Nitrospirales</taxon>
        <taxon>Nitrospiraceae</taxon>
        <taxon>Leptospirillum</taxon>
    </lineage>
</organism>
<dbReference type="AlphaFoldDB" id="A0A094X228"/>
<name>A0A094X228_9BACT</name>
<proteinExistence type="predicted"/>
<dbReference type="EMBL" id="JPGK01000014">
    <property type="protein sequence ID" value="KGA92594.1"/>
    <property type="molecule type" value="Genomic_DNA"/>
</dbReference>
<sequence length="40" mass="4475">MASPFFFQLLSRFCCPIVLCLGERGAIARVHAMGGRNEEF</sequence>
<gene>
    <name evidence="1" type="ORF">LptCag_1738</name>
</gene>
<evidence type="ECO:0000313" key="2">
    <source>
        <dbReference type="Proteomes" id="UP000029452"/>
    </source>
</evidence>
<dbReference type="Proteomes" id="UP000029452">
    <property type="component" value="Unassembled WGS sequence"/>
</dbReference>
<protein>
    <submittedName>
        <fullName evidence="1">Uncharacterized protein</fullName>
    </submittedName>
</protein>
<comment type="caution">
    <text evidence="1">The sequence shown here is derived from an EMBL/GenBank/DDBJ whole genome shotgun (WGS) entry which is preliminary data.</text>
</comment>
<evidence type="ECO:0000313" key="1">
    <source>
        <dbReference type="EMBL" id="KGA92594.1"/>
    </source>
</evidence>
<accession>A0A094X228</accession>
<reference evidence="1 2" key="1">
    <citation type="submission" date="2014-06" db="EMBL/GenBank/DDBJ databases">
        <title>Draft genome sequence of iron oxidizing acidophile Leptospirillum ferriphilum DSM14647.</title>
        <authorList>
            <person name="Cardenas J.P."/>
            <person name="Lazcano M."/>
            <person name="Ossandon F.J."/>
            <person name="Corbett M."/>
            <person name="Holmes D.S."/>
            <person name="Watkin E."/>
        </authorList>
    </citation>
    <scope>NUCLEOTIDE SEQUENCE [LARGE SCALE GENOMIC DNA]</scope>
    <source>
        <strain evidence="1 2">DSM 14647</strain>
    </source>
</reference>